<comment type="caution">
    <text evidence="1">The sequence shown here is derived from an EMBL/GenBank/DDBJ whole genome shotgun (WGS) entry which is preliminary data.</text>
</comment>
<sequence length="249" mass="28067">LTDFFSCCVSMSRAAEELRRSFRIVYLPGKSGHAWIYFLLFWTFSFRFCELCSSRCFHVVCVFQVGQGYPHDPPKEPNPEDPLNKEAAEVLQTNRRLFEQNVHRSLRGGYVGATYFERCLKGRGLKCYDSIVYIETPAECHTTSFPLPKGLNLGLIPVLHLVLVWFPSGGMLLGGGEDQRDLFVSGAKQRKHPLCELGVCVEAVNLCARLHVVEGDLTHLHIQEDAHLSQLRMVTFHLQGGDGEQQVAV</sequence>
<organism evidence="1 2">
    <name type="scientific">Goodea atripinnis</name>
    <dbReference type="NCBI Taxonomy" id="208336"/>
    <lineage>
        <taxon>Eukaryota</taxon>
        <taxon>Metazoa</taxon>
        <taxon>Chordata</taxon>
        <taxon>Craniata</taxon>
        <taxon>Vertebrata</taxon>
        <taxon>Euteleostomi</taxon>
        <taxon>Actinopterygii</taxon>
        <taxon>Neopterygii</taxon>
        <taxon>Teleostei</taxon>
        <taxon>Neoteleostei</taxon>
        <taxon>Acanthomorphata</taxon>
        <taxon>Ovalentaria</taxon>
        <taxon>Atherinomorphae</taxon>
        <taxon>Cyprinodontiformes</taxon>
        <taxon>Goodeidae</taxon>
        <taxon>Goodea</taxon>
    </lineage>
</organism>
<feature type="non-terminal residue" evidence="1">
    <location>
        <position position="1"/>
    </location>
</feature>
<evidence type="ECO:0000313" key="2">
    <source>
        <dbReference type="Proteomes" id="UP001476798"/>
    </source>
</evidence>
<protein>
    <submittedName>
        <fullName evidence="1">Uncharacterized protein</fullName>
    </submittedName>
</protein>
<accession>A0ABV0NNQ0</accession>
<dbReference type="Gene3D" id="3.10.110.10">
    <property type="entry name" value="Ubiquitin Conjugating Enzyme"/>
    <property type="match status" value="1"/>
</dbReference>
<dbReference type="EMBL" id="JAHRIO010042090">
    <property type="protein sequence ID" value="MEQ2172484.1"/>
    <property type="molecule type" value="Genomic_DNA"/>
</dbReference>
<gene>
    <name evidence="1" type="ORF">GOODEAATRI_021539</name>
</gene>
<evidence type="ECO:0000313" key="1">
    <source>
        <dbReference type="EMBL" id="MEQ2172484.1"/>
    </source>
</evidence>
<dbReference type="Proteomes" id="UP001476798">
    <property type="component" value="Unassembled WGS sequence"/>
</dbReference>
<keyword evidence="2" id="KW-1185">Reference proteome</keyword>
<reference evidence="1 2" key="1">
    <citation type="submission" date="2021-06" db="EMBL/GenBank/DDBJ databases">
        <authorList>
            <person name="Palmer J.M."/>
        </authorList>
    </citation>
    <scope>NUCLEOTIDE SEQUENCE [LARGE SCALE GENOMIC DNA]</scope>
    <source>
        <strain evidence="1 2">GA_2019</strain>
        <tissue evidence="1">Muscle</tissue>
    </source>
</reference>
<proteinExistence type="predicted"/>
<name>A0ABV0NNQ0_9TELE</name>
<dbReference type="SUPFAM" id="SSF54495">
    <property type="entry name" value="UBC-like"/>
    <property type="match status" value="1"/>
</dbReference>
<dbReference type="InterPro" id="IPR016135">
    <property type="entry name" value="UBQ-conjugating_enzyme/RWD"/>
</dbReference>